<keyword evidence="2" id="KW-1185">Reference proteome</keyword>
<gene>
    <name evidence="1" type="ORF">APZ42_006904</name>
</gene>
<dbReference type="AlphaFoldDB" id="A0A164FMK8"/>
<comment type="caution">
    <text evidence="1">The sequence shown here is derived from an EMBL/GenBank/DDBJ whole genome shotgun (WGS) entry which is preliminary data.</text>
</comment>
<evidence type="ECO:0000313" key="1">
    <source>
        <dbReference type="EMBL" id="KZR97946.1"/>
    </source>
</evidence>
<proteinExistence type="predicted"/>
<protein>
    <submittedName>
        <fullName evidence="1">Uncharacterized protein</fullName>
    </submittedName>
</protein>
<accession>A0A164FMK8</accession>
<dbReference type="Proteomes" id="UP000076858">
    <property type="component" value="Unassembled WGS sequence"/>
</dbReference>
<name>A0A164FMK8_9CRUS</name>
<dbReference type="EMBL" id="LRGB01019362">
    <property type="protein sequence ID" value="KZR97946.1"/>
    <property type="molecule type" value="Genomic_DNA"/>
</dbReference>
<evidence type="ECO:0000313" key="2">
    <source>
        <dbReference type="Proteomes" id="UP000076858"/>
    </source>
</evidence>
<sequence length="177" mass="20720">MDFLIELMIPFLDVQMSFTPGDMLDQVVTIIVRVKIIPERCAAFPRQYGQIEFWKNCRPTCLKITHQSNLITSAEIFLNFTCLSTGRKPGQKRKQSITGWTSQDLEFFRVIEKTYWFYNASDVVIANFEIPSQGSAWILVKFGVDSMYQLKIPEKRQKPQIFLNYFMKNRDFGQIPL</sequence>
<reference evidence="1 2" key="1">
    <citation type="submission" date="2016-03" db="EMBL/GenBank/DDBJ databases">
        <title>EvidentialGene: Evidence-directed Construction of Genes on Genomes.</title>
        <authorList>
            <person name="Gilbert D.G."/>
            <person name="Choi J.-H."/>
            <person name="Mockaitis K."/>
            <person name="Colbourne J."/>
            <person name="Pfrender M."/>
        </authorList>
    </citation>
    <scope>NUCLEOTIDE SEQUENCE [LARGE SCALE GENOMIC DNA]</scope>
    <source>
        <strain evidence="1 2">Xinb3</strain>
        <tissue evidence="1">Complete organism</tissue>
    </source>
</reference>
<organism evidence="1 2">
    <name type="scientific">Daphnia magna</name>
    <dbReference type="NCBI Taxonomy" id="35525"/>
    <lineage>
        <taxon>Eukaryota</taxon>
        <taxon>Metazoa</taxon>
        <taxon>Ecdysozoa</taxon>
        <taxon>Arthropoda</taxon>
        <taxon>Crustacea</taxon>
        <taxon>Branchiopoda</taxon>
        <taxon>Diplostraca</taxon>
        <taxon>Cladocera</taxon>
        <taxon>Anomopoda</taxon>
        <taxon>Daphniidae</taxon>
        <taxon>Daphnia</taxon>
    </lineage>
</organism>